<keyword evidence="3" id="KW-0862">Zinc</keyword>
<dbReference type="PANTHER" id="PTHR10799">
    <property type="entry name" value="SNF2/RAD54 HELICASE FAMILY"/>
    <property type="match status" value="1"/>
</dbReference>
<dbReference type="CDD" id="cd18793">
    <property type="entry name" value="SF2_C_SNF"/>
    <property type="match status" value="1"/>
</dbReference>
<dbReference type="SMART" id="SM00490">
    <property type="entry name" value="HELICc"/>
    <property type="match status" value="1"/>
</dbReference>
<dbReference type="EMBL" id="VMKP01000001">
    <property type="protein sequence ID" value="TVO66657.1"/>
    <property type="molecule type" value="Genomic_DNA"/>
</dbReference>
<dbReference type="InterPro" id="IPR038718">
    <property type="entry name" value="SNF2-like_sf"/>
</dbReference>
<proteinExistence type="predicted"/>
<feature type="domain" description="SWIM-type" evidence="4">
    <location>
        <begin position="64"/>
        <end position="98"/>
    </location>
</feature>
<keyword evidence="2 7" id="KW-0347">Helicase</keyword>
<evidence type="ECO:0000256" key="3">
    <source>
        <dbReference type="PROSITE-ProRule" id="PRU00325"/>
    </source>
</evidence>
<dbReference type="PROSITE" id="PS51192">
    <property type="entry name" value="HELICASE_ATP_BIND_1"/>
    <property type="match status" value="1"/>
</dbReference>
<evidence type="ECO:0000259" key="5">
    <source>
        <dbReference type="PROSITE" id="PS51192"/>
    </source>
</evidence>
<sequence>MTDPLAEWISTHGEAVLWADFPREALEAGERLIQSRAVLDCSPGGQGFFARVQADRRHIHSVDIRVHPLPSHRPLTSLCSCPEGGACGHAVAAILHYLGRTAPAGLTRANPAVTQWLDRARRLAAESHSSATPRGEALIYLLDRDASGRLTVTPQRARLRRHGGYGRLLPFAGMRRAPEGLLTAADRRLLRLLPETGCPVNPDDAYFLLQALAATGHAHWQQPDAAAIQAAPAIEGAFAWQTLADGSQRLAVDAGAGCLALAAQPPLWLAPASGTFGVIDTGLAPALVAELQAGPVVAPEEVPAVAAKLSDGRLPIPVPEAPQRRRVEGVQPVPVLRLTRLGDTRRPARDERGEAVAELHFDYDQHRIDAETGGDWLSVFEGGEILDYPRDTRAETRALQRLTQVGLHATGTMAEGRRVPDHTRDWRKIVVETLPELEAEGWRVSVERGFPWRVVSPDQWQAETRSSQPGWFSFGMTLEVEGEQHPLMPLLLALIREHPEAMATRHLEAIDPDSSLLVDLGDGRLAPVPARRLVPLLKGLTELYDPTTQLRDGQLVLPTARAAVLDDLERAEGHALRWRDEAQVRGLGQALRHPPAETEVPVTPPGLRGELRPYQREGVGWLQHLSRLGLGGVLADDMGLGKTLQVLSHLLMEKAAGRTQAPSLIVVPTSLLFNWQREAEQFAPTLRVLRLHGPQRHADYARLGEQDLVLTTYSLVVRDIERLQAQAWHLLVLDEAQAVKNPRAQAARAVRTLSAGQRLSLTGTPLENHLGELWSQFDFVLPGLLGHAAAFKRVYRRPIEDDGDDSRLAALRARVAPFLLRRTKAAIAEELPAKTEIPVYAELSGDQRALYEQLRLGQEPRIREALARPDQPQNRIQILDALLKLREACCDPRLVRDAPQTAHRSAKLERLLTLIDDLRQYDRRILVFSQFTRMLDLIGAALTARGMTYARLTGETRDREGAVQRFQSGEVPIFLISLKAGGTGLNLTTADSVIHYDPWWNPAVTRQATDRAHRIGQDQPVFVYHLLTRDTVEDRIMAMQRDKADLGERLLGDQDASAVSALDASTLETLFQPLGGEDPAQD</sequence>
<dbReference type="SUPFAM" id="SSF52540">
    <property type="entry name" value="P-loop containing nucleoside triphosphate hydrolases"/>
    <property type="match status" value="2"/>
</dbReference>
<dbReference type="InterPro" id="IPR000330">
    <property type="entry name" value="SNF2_N"/>
</dbReference>
<dbReference type="Gene3D" id="3.40.50.300">
    <property type="entry name" value="P-loop containing nucleotide triphosphate hydrolases"/>
    <property type="match status" value="1"/>
</dbReference>
<comment type="caution">
    <text evidence="7">The sequence shown here is derived from an EMBL/GenBank/DDBJ whole genome shotgun (WGS) entry which is preliminary data.</text>
</comment>
<dbReference type="PROSITE" id="PS51194">
    <property type="entry name" value="HELICASE_CTER"/>
    <property type="match status" value="1"/>
</dbReference>
<dbReference type="AlphaFoldDB" id="A0A557RN99"/>
<accession>A0A557RN99</accession>
<dbReference type="InterPro" id="IPR027417">
    <property type="entry name" value="P-loop_NTPase"/>
</dbReference>
<keyword evidence="8" id="KW-1185">Reference proteome</keyword>
<evidence type="ECO:0000259" key="6">
    <source>
        <dbReference type="PROSITE" id="PS51194"/>
    </source>
</evidence>
<keyword evidence="2 7" id="KW-0547">Nucleotide-binding</keyword>
<dbReference type="GO" id="GO:0008270">
    <property type="term" value="F:zinc ion binding"/>
    <property type="evidence" value="ECO:0007669"/>
    <property type="project" value="UniProtKB-KW"/>
</dbReference>
<dbReference type="RefSeq" id="WP_144347148.1">
    <property type="nucleotide sequence ID" value="NZ_VMKP01000001.1"/>
</dbReference>
<keyword evidence="2 7" id="KW-0067">ATP-binding</keyword>
<reference evidence="7 8" key="1">
    <citation type="submission" date="2019-07" db="EMBL/GenBank/DDBJ databases">
        <title>Reclasification of Spiribacter aquaticus.</title>
        <authorList>
            <person name="Leon M.J."/>
            <person name="Sanchez-Porro C."/>
            <person name="Ventosa A."/>
        </authorList>
    </citation>
    <scope>NUCLEOTIDE SEQUENCE [LARGE SCALE GENOMIC DNA]</scope>
    <source>
        <strain evidence="7 8">SP30</strain>
    </source>
</reference>
<dbReference type="GO" id="GO:0005524">
    <property type="term" value="F:ATP binding"/>
    <property type="evidence" value="ECO:0007669"/>
    <property type="project" value="InterPro"/>
</dbReference>
<dbReference type="InterPro" id="IPR014001">
    <property type="entry name" value="Helicase_ATP-bd"/>
</dbReference>
<dbReference type="InterPro" id="IPR007527">
    <property type="entry name" value="Znf_SWIM"/>
</dbReference>
<dbReference type="Proteomes" id="UP000316688">
    <property type="component" value="Unassembled WGS sequence"/>
</dbReference>
<keyword evidence="1" id="KW-0378">Hydrolase</keyword>
<dbReference type="GO" id="GO:0004386">
    <property type="term" value="F:helicase activity"/>
    <property type="evidence" value="ECO:0007669"/>
    <property type="project" value="UniProtKB-KW"/>
</dbReference>
<keyword evidence="3" id="KW-0479">Metal-binding</keyword>
<protein>
    <submittedName>
        <fullName evidence="7">DEAD/DEAH box helicase</fullName>
    </submittedName>
</protein>
<name>A0A557RN99_9GAMM</name>
<dbReference type="CDD" id="cd18012">
    <property type="entry name" value="DEXQc_arch_SWI2_SNF2"/>
    <property type="match status" value="1"/>
</dbReference>
<feature type="domain" description="Helicase ATP-binding" evidence="5">
    <location>
        <begin position="623"/>
        <end position="783"/>
    </location>
</feature>
<evidence type="ECO:0000259" key="4">
    <source>
        <dbReference type="PROSITE" id="PS50966"/>
    </source>
</evidence>
<evidence type="ECO:0000256" key="1">
    <source>
        <dbReference type="ARBA" id="ARBA00022801"/>
    </source>
</evidence>
<evidence type="ECO:0000313" key="8">
    <source>
        <dbReference type="Proteomes" id="UP000316688"/>
    </source>
</evidence>
<organism evidence="7 8">
    <name type="scientific">Spiribacter aquaticus</name>
    <dbReference type="NCBI Taxonomy" id="1935996"/>
    <lineage>
        <taxon>Bacteria</taxon>
        <taxon>Pseudomonadati</taxon>
        <taxon>Pseudomonadota</taxon>
        <taxon>Gammaproteobacteria</taxon>
        <taxon>Chromatiales</taxon>
        <taxon>Ectothiorhodospiraceae</taxon>
        <taxon>Spiribacter</taxon>
    </lineage>
</organism>
<evidence type="ECO:0000313" key="7">
    <source>
        <dbReference type="EMBL" id="TVO66657.1"/>
    </source>
</evidence>
<dbReference type="Pfam" id="PF00271">
    <property type="entry name" value="Helicase_C"/>
    <property type="match status" value="1"/>
</dbReference>
<feature type="domain" description="Helicase C-terminal" evidence="6">
    <location>
        <begin position="907"/>
        <end position="1063"/>
    </location>
</feature>
<gene>
    <name evidence="7" type="ORF">FPL11_02945</name>
</gene>
<keyword evidence="3" id="KW-0863">Zinc-finger</keyword>
<dbReference type="Pfam" id="PF00176">
    <property type="entry name" value="SNF2-rel_dom"/>
    <property type="match status" value="1"/>
</dbReference>
<dbReference type="InterPro" id="IPR049730">
    <property type="entry name" value="SNF2/RAD54-like_C"/>
</dbReference>
<dbReference type="InterPro" id="IPR001650">
    <property type="entry name" value="Helicase_C-like"/>
</dbReference>
<dbReference type="Gene3D" id="3.40.50.10810">
    <property type="entry name" value="Tandem AAA-ATPase domain"/>
    <property type="match status" value="1"/>
</dbReference>
<dbReference type="SMART" id="SM00487">
    <property type="entry name" value="DEXDc"/>
    <property type="match status" value="1"/>
</dbReference>
<dbReference type="PROSITE" id="PS50966">
    <property type="entry name" value="ZF_SWIM"/>
    <property type="match status" value="1"/>
</dbReference>
<evidence type="ECO:0000256" key="2">
    <source>
        <dbReference type="ARBA" id="ARBA00022806"/>
    </source>
</evidence>
<dbReference type="GO" id="GO:0016787">
    <property type="term" value="F:hydrolase activity"/>
    <property type="evidence" value="ECO:0007669"/>
    <property type="project" value="UniProtKB-KW"/>
</dbReference>